<protein>
    <submittedName>
        <fullName evidence="1">Uncharacterized protein</fullName>
    </submittedName>
</protein>
<organism evidence="1">
    <name type="scientific">Candidatus Kentrum sp. TC</name>
    <dbReference type="NCBI Taxonomy" id="2126339"/>
    <lineage>
        <taxon>Bacteria</taxon>
        <taxon>Pseudomonadati</taxon>
        <taxon>Pseudomonadota</taxon>
        <taxon>Gammaproteobacteria</taxon>
        <taxon>Candidatus Kentrum</taxon>
    </lineage>
</organism>
<accession>A0A450ZHK1</accession>
<name>A0A450ZHK1_9GAMM</name>
<dbReference type="AlphaFoldDB" id="A0A450ZHK1"/>
<sequence>MDAQISIDIPKKIDAFRIDCQSARLIISIYRPFYLSMARQVADKAKRPHPSKTKECGRASLVYPRRRFDEKSRYMSQPGFAGLGFTEYRCFLRVSSFVQLRIFMLRIHLDYCSTKEDENDSYY</sequence>
<evidence type="ECO:0000313" key="1">
    <source>
        <dbReference type="EMBL" id="VFK53208.1"/>
    </source>
</evidence>
<gene>
    <name evidence="1" type="ORF">BECKTC1821F_GA0114240_100246</name>
</gene>
<dbReference type="EMBL" id="CAADFW010000002">
    <property type="protein sequence ID" value="VFK53208.1"/>
    <property type="molecule type" value="Genomic_DNA"/>
</dbReference>
<reference evidence="1" key="1">
    <citation type="submission" date="2019-02" db="EMBL/GenBank/DDBJ databases">
        <authorList>
            <person name="Gruber-Vodicka R. H."/>
            <person name="Seah K. B. B."/>
        </authorList>
    </citation>
    <scope>NUCLEOTIDE SEQUENCE</scope>
    <source>
        <strain evidence="1">BECK_BZ126</strain>
    </source>
</reference>
<proteinExistence type="predicted"/>